<dbReference type="Proteomes" id="UP000276349">
    <property type="component" value="Unassembled WGS sequence"/>
</dbReference>
<evidence type="ECO:0000313" key="2">
    <source>
        <dbReference type="Proteomes" id="UP000276349"/>
    </source>
</evidence>
<evidence type="ECO:0000313" key="1">
    <source>
        <dbReference type="EMBL" id="RTQ95412.1"/>
    </source>
</evidence>
<name>A0A431UWC3_9BACI</name>
<dbReference type="OrthoDB" id="2431422at2"/>
<dbReference type="EMBL" id="RXNR01000006">
    <property type="protein sequence ID" value="RTQ95412.1"/>
    <property type="molecule type" value="Genomic_DNA"/>
</dbReference>
<accession>A0A431UWC3</accession>
<comment type="caution">
    <text evidence="1">The sequence shown here is derived from an EMBL/GenBank/DDBJ whole genome shotgun (WGS) entry which is preliminary data.</text>
</comment>
<sequence length="474" mass="53391">MKYAISFFGLLILIISGVLFFQYQVYSDKLEAGEGDFYYTQEIEITYRSNSLDIRQHFKNLPNQTIDIVWPKNAESPDCSIESETSCSRLSEDKSKFEKGDALSQSLSYIIPLDGGLKSKQLIKDIFVGLSNGKVSYSTVHISTDSEILGQWITGLPLIGQQQLSLVNYALFSGAGPVSEVYWQDGNIKLQKSTDNLSIFSKSALSNELLKGLENLHFLNDKHIAIVQGQNLSSQQGKRILFLGDLTIDSIEKNVIVSQAKSLYDFGDSPKWLSQVVASFITDSEIGGKKSTEIVDTLKNQMTDEQLKEWVERLEKLKGEKVSPKILDEGLSEVFGHHTQYLSLNASIEGIFPFLFNDNRGVYVGTDQIDNVKVVFKDGFVYYTADPLLKHLGYEVSVGKNGYYVRNEASNFRFPKDYGFYVYNETRYNTVSEPVIEIAGSHYVEETWLQRLFAVEIDKSDNAISIKPTATLQQ</sequence>
<reference evidence="1 2" key="1">
    <citation type="submission" date="2018-12" db="EMBL/GenBank/DDBJ databases">
        <authorList>
            <person name="Yu L."/>
        </authorList>
    </citation>
    <scope>NUCLEOTIDE SEQUENCE [LARGE SCALE GENOMIC DNA]</scope>
    <source>
        <strain evidence="1 2">S5H2222</strain>
    </source>
</reference>
<organism evidence="1 2">
    <name type="scientific">Lysinibacillus telephonicus</name>
    <dbReference type="NCBI Taxonomy" id="1714840"/>
    <lineage>
        <taxon>Bacteria</taxon>
        <taxon>Bacillati</taxon>
        <taxon>Bacillota</taxon>
        <taxon>Bacilli</taxon>
        <taxon>Bacillales</taxon>
        <taxon>Bacillaceae</taxon>
        <taxon>Lysinibacillus</taxon>
    </lineage>
</organism>
<gene>
    <name evidence="1" type="ORF">EKG35_03260</name>
</gene>
<dbReference type="AlphaFoldDB" id="A0A431UWC3"/>
<keyword evidence="2" id="KW-1185">Reference proteome</keyword>
<proteinExistence type="predicted"/>
<dbReference type="RefSeq" id="WP_126292889.1">
    <property type="nucleotide sequence ID" value="NZ_CP155468.1"/>
</dbReference>
<protein>
    <submittedName>
        <fullName evidence="1">RNA polymerase II</fullName>
    </submittedName>
</protein>